<feature type="region of interest" description="Disordered" evidence="1">
    <location>
        <begin position="89"/>
        <end position="110"/>
    </location>
</feature>
<comment type="caution">
    <text evidence="2">The sequence shown here is derived from an EMBL/GenBank/DDBJ whole genome shotgun (WGS) entry which is preliminary data.</text>
</comment>
<proteinExistence type="predicted"/>
<feature type="region of interest" description="Disordered" evidence="1">
    <location>
        <begin position="237"/>
        <end position="301"/>
    </location>
</feature>
<keyword evidence="3" id="KW-1185">Reference proteome</keyword>
<name>A0A8J6B263_9EUKA</name>
<feature type="region of interest" description="Disordered" evidence="1">
    <location>
        <begin position="1"/>
        <end position="30"/>
    </location>
</feature>
<evidence type="ECO:0000313" key="3">
    <source>
        <dbReference type="Proteomes" id="UP000717585"/>
    </source>
</evidence>
<dbReference type="Proteomes" id="UP000717585">
    <property type="component" value="Unassembled WGS sequence"/>
</dbReference>
<evidence type="ECO:0000313" key="2">
    <source>
        <dbReference type="EMBL" id="KAG9391382.1"/>
    </source>
</evidence>
<gene>
    <name evidence="2" type="ORF">J8273_6142</name>
</gene>
<dbReference type="AlphaFoldDB" id="A0A8J6B263"/>
<feature type="compositionally biased region" description="Polar residues" evidence="1">
    <location>
        <begin position="15"/>
        <end position="29"/>
    </location>
</feature>
<dbReference type="EMBL" id="JAHDYR010000053">
    <property type="protein sequence ID" value="KAG9391382.1"/>
    <property type="molecule type" value="Genomic_DNA"/>
</dbReference>
<reference evidence="2" key="1">
    <citation type="submission" date="2021-05" db="EMBL/GenBank/DDBJ databases">
        <title>A free-living protist that lacks canonical eukaryotic 1 DNA replication and segregation systems.</title>
        <authorList>
            <person name="Salas-Leiva D.E."/>
            <person name="Tromer E.C."/>
            <person name="Curtis B.A."/>
            <person name="Jerlstrom-Hultqvist J."/>
            <person name="Kolisko M."/>
            <person name="Yi Z."/>
            <person name="Salas-Leiva J.S."/>
            <person name="Gallot-Lavallee L."/>
            <person name="Kops G.J.P.L."/>
            <person name="Archibald J.M."/>
            <person name="Simpson A.G.B."/>
            <person name="Roger A.J."/>
        </authorList>
    </citation>
    <scope>NUCLEOTIDE SEQUENCE</scope>
    <source>
        <strain evidence="2">BICM</strain>
    </source>
</reference>
<evidence type="ECO:0000256" key="1">
    <source>
        <dbReference type="SAM" id="MobiDB-lite"/>
    </source>
</evidence>
<organism evidence="2 3">
    <name type="scientific">Carpediemonas membranifera</name>
    <dbReference type="NCBI Taxonomy" id="201153"/>
    <lineage>
        <taxon>Eukaryota</taxon>
        <taxon>Metamonada</taxon>
        <taxon>Carpediemonas-like organisms</taxon>
        <taxon>Carpediemonas</taxon>
    </lineage>
</organism>
<sequence length="323" mass="36403">MQFSRKQFMARKSEMNSPASAERGYNSNPKKLVDLSASRIADLNKELNQTTREFVEFKTRHAVLKQQWDAEKRDLNTTISKLTSRLAESDSALQRAENDSLENTQHADEERRALAQRHDQLQQQLAEATDEITSLKSEHERMMRWAQSDAFPSHRLTSLYQGFAQAQARCGYLAALERTQSLRLDEASRMIGDVRTSFESFGRTLAVSLESSRLPAEHQKDLLRSVRDIERILDKTADCVDAPMDPPEMPEPDAELDSLSKSLTQDRLADPRQSPSKSYDGTPLQAPVVASPYRTKKGSGLDGALAVLDQLRVSKVGYDTKMT</sequence>
<protein>
    <submittedName>
        <fullName evidence="2">Uncharacterized protein</fullName>
    </submittedName>
</protein>
<dbReference type="Gene3D" id="1.10.287.1490">
    <property type="match status" value="1"/>
</dbReference>
<accession>A0A8J6B263</accession>